<keyword evidence="3" id="KW-1185">Reference proteome</keyword>
<sequence>MSSQSFLPYLAHDSFSQLGPVYQGNLKDILKNPNIKVDDNPEVTDFINSMGNNVLNFLSEDKKVIQFVKSHHPQVIEFICSNIDSFISISFDSQEKNKKKSKTALSILLSPDCSIHEALIDNGTRVLEKATNLALSKDDNNHSFRIVLQLINFTIQMSHYIENQFPECLSFILKFINKIDENCIYDFFESMCSNNECYESVQKWLINETNFPATLIEELSKSKTNLKKIIESEGIDTKLINSIQGERENDNLSQKEDIEDLNQKEEGANQIDKDILDSKEESMLNQKEEEENTIHVEKDNLNLKDDDELKQKKDEEENANQAEKCTIDSKKEEEENSPNEKEKGNIHQIVKDITDLKEDNNSNHNLIENNLNHSNNSLNSIVNNKETEMIKATNLLNIISLCLTSPIMYENFQDSKLINLLSDEWKGLNITDTLFDLIWVVVSNIISEKTVHLLQYFIQKAIQQIKEPFTTPKRFRVCSIDIISLIFDVDESYIPIISSSHLEKDVLRLLKQFPDKTFLEIALLQLCNKAFHIPELKDQFIDALIVPFIGGVKEQPETFVDRILIGFTFEILSTILNSNQSQNDEKEDFMNKIKAIPGYEDFENNFFKKRTRLMRIGYGGKRPIYRTKSTPYPF</sequence>
<comment type="caution">
    <text evidence="2">The sequence shown here is derived from an EMBL/GenBank/DDBJ whole genome shotgun (WGS) entry which is preliminary data.</text>
</comment>
<feature type="compositionally biased region" description="Basic and acidic residues" evidence="1">
    <location>
        <begin position="246"/>
        <end position="282"/>
    </location>
</feature>
<feature type="region of interest" description="Disordered" evidence="1">
    <location>
        <begin position="246"/>
        <end position="343"/>
    </location>
</feature>
<dbReference type="Proteomes" id="UP001470230">
    <property type="component" value="Unassembled WGS sequence"/>
</dbReference>
<feature type="compositionally biased region" description="Basic and acidic residues" evidence="1">
    <location>
        <begin position="325"/>
        <end position="343"/>
    </location>
</feature>
<proteinExistence type="predicted"/>
<reference evidence="2 3" key="1">
    <citation type="submission" date="2024-04" db="EMBL/GenBank/DDBJ databases">
        <title>Tritrichomonas musculus Genome.</title>
        <authorList>
            <person name="Alves-Ferreira E."/>
            <person name="Grigg M."/>
            <person name="Lorenzi H."/>
            <person name="Galac M."/>
        </authorList>
    </citation>
    <scope>NUCLEOTIDE SEQUENCE [LARGE SCALE GENOMIC DNA]</scope>
    <source>
        <strain evidence="2 3">EAF2021</strain>
    </source>
</reference>
<evidence type="ECO:0000313" key="2">
    <source>
        <dbReference type="EMBL" id="KAK8891796.1"/>
    </source>
</evidence>
<evidence type="ECO:0000256" key="1">
    <source>
        <dbReference type="SAM" id="MobiDB-lite"/>
    </source>
</evidence>
<evidence type="ECO:0000313" key="3">
    <source>
        <dbReference type="Proteomes" id="UP001470230"/>
    </source>
</evidence>
<dbReference type="EMBL" id="JAPFFF010000004">
    <property type="protein sequence ID" value="KAK8891796.1"/>
    <property type="molecule type" value="Genomic_DNA"/>
</dbReference>
<protein>
    <submittedName>
        <fullName evidence="2">Uncharacterized protein</fullName>
    </submittedName>
</protein>
<name>A0ABR2KLU5_9EUKA</name>
<organism evidence="2 3">
    <name type="scientific">Tritrichomonas musculus</name>
    <dbReference type="NCBI Taxonomy" id="1915356"/>
    <lineage>
        <taxon>Eukaryota</taxon>
        <taxon>Metamonada</taxon>
        <taxon>Parabasalia</taxon>
        <taxon>Tritrichomonadida</taxon>
        <taxon>Tritrichomonadidae</taxon>
        <taxon>Tritrichomonas</taxon>
    </lineage>
</organism>
<accession>A0ABR2KLU5</accession>
<feature type="compositionally biased region" description="Basic and acidic residues" evidence="1">
    <location>
        <begin position="292"/>
        <end position="315"/>
    </location>
</feature>
<gene>
    <name evidence="2" type="ORF">M9Y10_029016</name>
</gene>